<dbReference type="Proteomes" id="UP000249061">
    <property type="component" value="Unassembled WGS sequence"/>
</dbReference>
<evidence type="ECO:0000313" key="2">
    <source>
        <dbReference type="EMBL" id="PZR03536.1"/>
    </source>
</evidence>
<evidence type="ECO:0000313" key="3">
    <source>
        <dbReference type="Proteomes" id="UP000249061"/>
    </source>
</evidence>
<comment type="caution">
    <text evidence="2">The sequence shown here is derived from an EMBL/GenBank/DDBJ whole genome shotgun (WGS) entry which is preliminary data.</text>
</comment>
<name>A0A2W5SVH1_9BACT</name>
<dbReference type="EMBL" id="QFQP01000084">
    <property type="protein sequence ID" value="PZR03536.1"/>
    <property type="molecule type" value="Genomic_DNA"/>
</dbReference>
<gene>
    <name evidence="2" type="ORF">DI536_35870</name>
</gene>
<proteinExistence type="predicted"/>
<dbReference type="Pfam" id="PF03061">
    <property type="entry name" value="4HBT"/>
    <property type="match status" value="1"/>
</dbReference>
<feature type="domain" description="Thioesterase" evidence="1">
    <location>
        <begin position="58"/>
        <end position="131"/>
    </location>
</feature>
<dbReference type="CDD" id="cd03443">
    <property type="entry name" value="PaaI_thioesterase"/>
    <property type="match status" value="1"/>
</dbReference>
<sequence length="155" mass="16649">MSEVPSTEELALFQQLIREHVPHNLALGVHFVQATFEPSTVTLRLEWSDKLIGNPTTGVIHGGAVTTLLDAVSGASVYTKLRAPLPIATLDLRVDFLGRPPTGRDIFAKAECYRVTRSVGFVRAVAFVDDEKNPFASASSTFALSTRGSVPGVPS</sequence>
<dbReference type="PANTHER" id="PTHR43240:SF7">
    <property type="entry name" value="BLR7284 PROTEIN"/>
    <property type="match status" value="1"/>
</dbReference>
<evidence type="ECO:0000259" key="1">
    <source>
        <dbReference type="Pfam" id="PF03061"/>
    </source>
</evidence>
<dbReference type="SUPFAM" id="SSF54637">
    <property type="entry name" value="Thioesterase/thiol ester dehydrase-isomerase"/>
    <property type="match status" value="1"/>
</dbReference>
<dbReference type="PANTHER" id="PTHR43240">
    <property type="entry name" value="1,4-DIHYDROXY-2-NAPHTHOYL-COA THIOESTERASE 1"/>
    <property type="match status" value="1"/>
</dbReference>
<dbReference type="GO" id="GO:0005829">
    <property type="term" value="C:cytosol"/>
    <property type="evidence" value="ECO:0007669"/>
    <property type="project" value="TreeGrafter"/>
</dbReference>
<dbReference type="AlphaFoldDB" id="A0A2W5SVH1"/>
<dbReference type="InterPro" id="IPR006683">
    <property type="entry name" value="Thioestr_dom"/>
</dbReference>
<protein>
    <recommendedName>
        <fullName evidence="1">Thioesterase domain-containing protein</fullName>
    </recommendedName>
</protein>
<reference evidence="2 3" key="1">
    <citation type="submission" date="2017-08" db="EMBL/GenBank/DDBJ databases">
        <title>Infants hospitalized years apart are colonized by the same room-sourced microbial strains.</title>
        <authorList>
            <person name="Brooks B."/>
            <person name="Olm M.R."/>
            <person name="Firek B.A."/>
            <person name="Baker R."/>
            <person name="Thomas B.C."/>
            <person name="Morowitz M.J."/>
            <person name="Banfield J.F."/>
        </authorList>
    </citation>
    <scope>NUCLEOTIDE SEQUENCE [LARGE SCALE GENOMIC DNA]</scope>
    <source>
        <strain evidence="2">S2_003_000_R2_14</strain>
    </source>
</reference>
<dbReference type="GO" id="GO:0061522">
    <property type="term" value="F:1,4-dihydroxy-2-naphthoyl-CoA thioesterase activity"/>
    <property type="evidence" value="ECO:0007669"/>
    <property type="project" value="TreeGrafter"/>
</dbReference>
<dbReference type="InterPro" id="IPR029069">
    <property type="entry name" value="HotDog_dom_sf"/>
</dbReference>
<dbReference type="Gene3D" id="3.10.129.10">
    <property type="entry name" value="Hotdog Thioesterase"/>
    <property type="match status" value="1"/>
</dbReference>
<accession>A0A2W5SVH1</accession>
<organism evidence="2 3">
    <name type="scientific">Archangium gephyra</name>
    <dbReference type="NCBI Taxonomy" id="48"/>
    <lineage>
        <taxon>Bacteria</taxon>
        <taxon>Pseudomonadati</taxon>
        <taxon>Myxococcota</taxon>
        <taxon>Myxococcia</taxon>
        <taxon>Myxococcales</taxon>
        <taxon>Cystobacterineae</taxon>
        <taxon>Archangiaceae</taxon>
        <taxon>Archangium</taxon>
    </lineage>
</organism>